<organism evidence="1">
    <name type="scientific">viral metagenome</name>
    <dbReference type="NCBI Taxonomy" id="1070528"/>
    <lineage>
        <taxon>unclassified sequences</taxon>
        <taxon>metagenomes</taxon>
        <taxon>organismal metagenomes</taxon>
    </lineage>
</organism>
<name>A0A6H1ZRH3_9ZZZZ</name>
<dbReference type="SUPFAM" id="SSF102712">
    <property type="entry name" value="JAB1/MPN domain"/>
    <property type="match status" value="1"/>
</dbReference>
<dbReference type="AlphaFoldDB" id="A0A6H1ZRH3"/>
<dbReference type="Gene3D" id="3.40.140.10">
    <property type="entry name" value="Cytidine Deaminase, domain 2"/>
    <property type="match status" value="1"/>
</dbReference>
<reference evidence="1" key="1">
    <citation type="submission" date="2020-03" db="EMBL/GenBank/DDBJ databases">
        <title>The deep terrestrial virosphere.</title>
        <authorList>
            <person name="Holmfeldt K."/>
            <person name="Nilsson E."/>
            <person name="Simone D."/>
            <person name="Lopez-Fernandez M."/>
            <person name="Wu X."/>
            <person name="de Brujin I."/>
            <person name="Lundin D."/>
            <person name="Andersson A."/>
            <person name="Bertilsson S."/>
            <person name="Dopson M."/>
        </authorList>
    </citation>
    <scope>NUCLEOTIDE SEQUENCE</scope>
    <source>
        <strain evidence="1">TM448A01582</strain>
    </source>
</reference>
<dbReference type="EMBL" id="MT144171">
    <property type="protein sequence ID" value="QJA50062.1"/>
    <property type="molecule type" value="Genomic_DNA"/>
</dbReference>
<sequence>MKIAIHPIVLHKLKTWQTYAGKNEIAVIGHIVPVGSDIIYLLDVYMAQQEGGITTNSMDTAAVSALLMHLFEKKKLQPGDLRCHIHTHPGFGITPSHTDDDTSYINFNKYDYMLTGIFDGKEKFSFHLNLFKPFNIRIEVDNYIDYSLLFEGDFKEEFDANFTEKKIIKPLYSNMHQDFGIPRGPGMSYRPNVQTNLLDSNINVNRKFESAIIDDDTLVQVTNFIKDFFDNKLLKSRAYCIRSDQWKTQIIQNGNESYYSKHGFTENDLSSYIVHCLETENIFDLIRIIEEDIRYTRLDEEFGLSEMSTLEVKHLADMLERGDPWTATFDFPDSKG</sequence>
<accession>A0A6H1ZRH3</accession>
<gene>
    <name evidence="1" type="ORF">TM448A01582_0015</name>
</gene>
<evidence type="ECO:0000313" key="1">
    <source>
        <dbReference type="EMBL" id="QJA50062.1"/>
    </source>
</evidence>
<proteinExistence type="predicted"/>
<evidence type="ECO:0008006" key="2">
    <source>
        <dbReference type="Google" id="ProtNLM"/>
    </source>
</evidence>
<protein>
    <recommendedName>
        <fullName evidence="2">JAB domain-containing protein</fullName>
    </recommendedName>
</protein>